<feature type="transmembrane region" description="Helical" evidence="1">
    <location>
        <begin position="12"/>
        <end position="36"/>
    </location>
</feature>
<evidence type="ECO:0000313" key="3">
    <source>
        <dbReference type="Proteomes" id="UP001059859"/>
    </source>
</evidence>
<keyword evidence="3" id="KW-1185">Reference proteome</keyword>
<sequence length="75" mass="7513">MVIVQANGVPEPFATISLGVLVAAILMPAGFFVSVIGQDPARPSRAIMLLWIGAAVLGVGLLSAGVGLILQGVTS</sequence>
<gene>
    <name evidence="2" type="ORF">N2K95_09525</name>
</gene>
<dbReference type="Proteomes" id="UP001059859">
    <property type="component" value="Chromosome"/>
</dbReference>
<accession>A0ABY5YLG5</accession>
<reference evidence="2" key="1">
    <citation type="submission" date="2022-09" db="EMBL/GenBank/DDBJ databases">
        <title>Novel species in genus Arthrobacter.</title>
        <authorList>
            <person name="Liu Y."/>
        </authorList>
    </citation>
    <scope>NUCLEOTIDE SEQUENCE</scope>
    <source>
        <strain evidence="2">Zg-Y815</strain>
    </source>
</reference>
<proteinExistence type="predicted"/>
<evidence type="ECO:0000256" key="1">
    <source>
        <dbReference type="SAM" id="Phobius"/>
    </source>
</evidence>
<name>A0ABY5YLG5_9MICC</name>
<keyword evidence="1" id="KW-0472">Membrane</keyword>
<protein>
    <submittedName>
        <fullName evidence="2">Uncharacterized protein</fullName>
    </submittedName>
</protein>
<dbReference type="EMBL" id="CP104275">
    <property type="protein sequence ID" value="UWX95937.1"/>
    <property type="molecule type" value="Genomic_DNA"/>
</dbReference>
<dbReference type="RefSeq" id="WP_260651373.1">
    <property type="nucleotide sequence ID" value="NZ_CP104275.1"/>
</dbReference>
<keyword evidence="1" id="KW-0812">Transmembrane</keyword>
<organism evidence="2 3">
    <name type="scientific">Arthrobacter zhaoxinii</name>
    <dbReference type="NCBI Taxonomy" id="2964616"/>
    <lineage>
        <taxon>Bacteria</taxon>
        <taxon>Bacillati</taxon>
        <taxon>Actinomycetota</taxon>
        <taxon>Actinomycetes</taxon>
        <taxon>Micrococcales</taxon>
        <taxon>Micrococcaceae</taxon>
        <taxon>Arthrobacter</taxon>
    </lineage>
</organism>
<keyword evidence="1" id="KW-1133">Transmembrane helix</keyword>
<feature type="transmembrane region" description="Helical" evidence="1">
    <location>
        <begin position="48"/>
        <end position="70"/>
    </location>
</feature>
<evidence type="ECO:0000313" key="2">
    <source>
        <dbReference type="EMBL" id="UWX95937.1"/>
    </source>
</evidence>